<keyword evidence="2" id="KW-1185">Reference proteome</keyword>
<dbReference type="PANTHER" id="PTHR10845:SF192">
    <property type="entry name" value="DOUBLE HIT, ISOFORM B"/>
    <property type="match status" value="1"/>
</dbReference>
<reference evidence="3" key="1">
    <citation type="submission" date="2022-11" db="UniProtKB">
        <authorList>
            <consortium name="WormBaseParasite"/>
        </authorList>
    </citation>
    <scope>IDENTIFICATION</scope>
</reference>
<dbReference type="InterPro" id="IPR016137">
    <property type="entry name" value="RGS"/>
</dbReference>
<protein>
    <submittedName>
        <fullName evidence="3">RGS domain-containing protein</fullName>
    </submittedName>
</protein>
<dbReference type="SMART" id="SM00315">
    <property type="entry name" value="RGS"/>
    <property type="match status" value="1"/>
</dbReference>
<evidence type="ECO:0000313" key="3">
    <source>
        <dbReference type="WBParaSite" id="nRc.2.0.1.t29099-RA"/>
    </source>
</evidence>
<dbReference type="InterPro" id="IPR036305">
    <property type="entry name" value="RGS_sf"/>
</dbReference>
<dbReference type="PANTHER" id="PTHR10845">
    <property type="entry name" value="REGULATOR OF G PROTEIN SIGNALING"/>
    <property type="match status" value="1"/>
</dbReference>
<dbReference type="WBParaSite" id="nRc.2.0.1.t29099-RA">
    <property type="protein sequence ID" value="nRc.2.0.1.t29099-RA"/>
    <property type="gene ID" value="nRc.2.0.1.g29099"/>
</dbReference>
<dbReference type="FunFam" id="1.10.167.10:FF:000001">
    <property type="entry name" value="Putative regulator of g-protein signaling 12"/>
    <property type="match status" value="1"/>
</dbReference>
<dbReference type="PROSITE" id="PS50132">
    <property type="entry name" value="RGS"/>
    <property type="match status" value="1"/>
</dbReference>
<dbReference type="Proteomes" id="UP000887565">
    <property type="component" value="Unplaced"/>
</dbReference>
<dbReference type="PRINTS" id="PR01301">
    <property type="entry name" value="RGSPROTEIN"/>
</dbReference>
<dbReference type="Pfam" id="PF00615">
    <property type="entry name" value="RGS"/>
    <property type="match status" value="1"/>
</dbReference>
<evidence type="ECO:0000313" key="2">
    <source>
        <dbReference type="Proteomes" id="UP000887565"/>
    </source>
</evidence>
<evidence type="ECO:0000259" key="1">
    <source>
        <dbReference type="PROSITE" id="PS50132"/>
    </source>
</evidence>
<proteinExistence type="predicted"/>
<sequence>MSFGCCSFAENSVENTNYYNQGGDGSDDKVNYNELIQWGTSFERLMKNKIGQKMFADFLKGEFSDENILFWMACEELKKERNREKIEEKARIIYEDFVSILSPKEVSLDSRVREIVNNKMVHPDAHTFDEAQEQIFQLMQRDSFPRFISSQIYKDLLASHLRCEEL</sequence>
<feature type="domain" description="RGS" evidence="1">
    <location>
        <begin position="41"/>
        <end position="157"/>
    </location>
</feature>
<dbReference type="OMA" id="LACEDLX"/>
<dbReference type="InterPro" id="IPR044926">
    <property type="entry name" value="RGS_subdomain_2"/>
</dbReference>
<dbReference type="SUPFAM" id="SSF48097">
    <property type="entry name" value="Regulator of G-protein signaling, RGS"/>
    <property type="match status" value="1"/>
</dbReference>
<dbReference type="AlphaFoldDB" id="A0A915JSP7"/>
<dbReference type="Gene3D" id="1.10.196.10">
    <property type="match status" value="1"/>
</dbReference>
<organism evidence="2 3">
    <name type="scientific">Romanomermis culicivorax</name>
    <name type="common">Nematode worm</name>
    <dbReference type="NCBI Taxonomy" id="13658"/>
    <lineage>
        <taxon>Eukaryota</taxon>
        <taxon>Metazoa</taxon>
        <taxon>Ecdysozoa</taxon>
        <taxon>Nematoda</taxon>
        <taxon>Enoplea</taxon>
        <taxon>Dorylaimia</taxon>
        <taxon>Mermithida</taxon>
        <taxon>Mermithoidea</taxon>
        <taxon>Mermithidae</taxon>
        <taxon>Romanomermis</taxon>
    </lineage>
</organism>
<dbReference type="InterPro" id="IPR024066">
    <property type="entry name" value="RGS_subdom1/3"/>
</dbReference>
<dbReference type="Gene3D" id="1.10.167.10">
    <property type="entry name" value="Regulator of G-protein Signalling 4, domain 2"/>
    <property type="match status" value="1"/>
</dbReference>
<accession>A0A915JSP7</accession>
<name>A0A915JSP7_ROMCU</name>